<reference evidence="2 3" key="1">
    <citation type="submission" date="2023-07" db="EMBL/GenBank/DDBJ databases">
        <title>Genomic Encyclopedia of Type Strains, Phase IV (KMG-IV): sequencing the most valuable type-strain genomes for metagenomic binning, comparative biology and taxonomic classification.</title>
        <authorList>
            <person name="Goeker M."/>
        </authorList>
    </citation>
    <scope>NUCLEOTIDE SEQUENCE [LARGE SCALE GENOMIC DNA]</scope>
    <source>
        <strain evidence="2 3">DSM 20694</strain>
    </source>
</reference>
<name>A0ABT9US67_9FIRM</name>
<organism evidence="2 3">
    <name type="scientific">Eubacterium multiforme</name>
    <dbReference type="NCBI Taxonomy" id="83339"/>
    <lineage>
        <taxon>Bacteria</taxon>
        <taxon>Bacillati</taxon>
        <taxon>Bacillota</taxon>
        <taxon>Clostridia</taxon>
        <taxon>Eubacteriales</taxon>
        <taxon>Eubacteriaceae</taxon>
        <taxon>Eubacterium</taxon>
    </lineage>
</organism>
<sequence>MTTTFINVSIDKLIVNPENYRFESVDNEDLAIKIMLDKHNKAIKELLKDILENGLNPLERLLVFEKNNNYIVLEGNRRVTALKIINDVNILKNIDQKYFKEYSKLIKNTKNKFSLDKVSCALTDDIPESNKWIGLKHTGSNGGRGTIPWDTTQKRRFLNNTTTNSKSNIVTSLYSYIKSNNYYCDSIKQNLDIIPVTTLERLLNDPYVRENIGIDIKRNTIYKLYPDIEISKPLKKVLNDLINKKIVVTDIYTKSHRIDYLDTFSEKDLPNYSTKLTFPIELLCNLNIDKLPLGNTGDNTNSNSDGNTGDNTNSNSDGNTGDNTNSNSDGNTGDNTNSNSDGNTGDNTNSNTGDNTNSNTGDNTNSNTGDNTNSNTDGKRDNNNINKRKFLIPSTFHARINVPRIQQIYKELKRLDVSEYPNSVSVLFRVFFELTVDEYIEQTNLQGITNNDKLNKKVQACIDDLKKKNLFDKYKAKPINVAISTNDSLFSINTFNSYVHNKHMIPDPMQLKNTWNQFESFILTLLNTTKK</sequence>
<dbReference type="Proteomes" id="UP001228504">
    <property type="component" value="Unassembled WGS sequence"/>
</dbReference>
<protein>
    <recommendedName>
        <fullName evidence="4">ParB-like nuclease domain-containing protein</fullName>
    </recommendedName>
</protein>
<accession>A0ABT9US67</accession>
<gene>
    <name evidence="2" type="ORF">J2S18_001088</name>
</gene>
<feature type="compositionally biased region" description="Low complexity" evidence="1">
    <location>
        <begin position="297"/>
        <end position="376"/>
    </location>
</feature>
<evidence type="ECO:0000256" key="1">
    <source>
        <dbReference type="SAM" id="MobiDB-lite"/>
    </source>
</evidence>
<evidence type="ECO:0000313" key="2">
    <source>
        <dbReference type="EMBL" id="MDQ0149158.1"/>
    </source>
</evidence>
<dbReference type="RefSeq" id="WP_307484232.1">
    <property type="nucleotide sequence ID" value="NZ_JAUSUF010000002.1"/>
</dbReference>
<feature type="region of interest" description="Disordered" evidence="1">
    <location>
        <begin position="297"/>
        <end position="386"/>
    </location>
</feature>
<proteinExistence type="predicted"/>
<evidence type="ECO:0000313" key="3">
    <source>
        <dbReference type="Proteomes" id="UP001228504"/>
    </source>
</evidence>
<dbReference type="EMBL" id="JAUSUF010000002">
    <property type="protein sequence ID" value="MDQ0149158.1"/>
    <property type="molecule type" value="Genomic_DNA"/>
</dbReference>
<comment type="caution">
    <text evidence="2">The sequence shown here is derived from an EMBL/GenBank/DDBJ whole genome shotgun (WGS) entry which is preliminary data.</text>
</comment>
<keyword evidence="3" id="KW-1185">Reference proteome</keyword>
<evidence type="ECO:0008006" key="4">
    <source>
        <dbReference type="Google" id="ProtNLM"/>
    </source>
</evidence>